<name>A0A1W0W9L0_HYPEX</name>
<dbReference type="SMART" id="SM00214">
    <property type="entry name" value="VWC"/>
    <property type="match status" value="5"/>
</dbReference>
<accession>A0A1W0W9L0</accession>
<feature type="domain" description="VWFC" evidence="3">
    <location>
        <begin position="619"/>
        <end position="676"/>
    </location>
</feature>
<feature type="region of interest" description="Disordered" evidence="1">
    <location>
        <begin position="789"/>
        <end position="818"/>
    </location>
</feature>
<keyword evidence="2" id="KW-0472">Membrane</keyword>
<evidence type="ECO:0000313" key="6">
    <source>
        <dbReference type="Proteomes" id="UP000192578"/>
    </source>
</evidence>
<evidence type="ECO:0000259" key="4">
    <source>
        <dbReference type="PROSITE" id="PS51252"/>
    </source>
</evidence>
<sequence length="818" mass="88980">MSGGGGSSSGDRECPGDSHYDVTAEECLCLDCPEPAVCPAGTRLELLHKGRRSAGFCCDDFGCVSTNVSDSDCVTTVCPQGEEPGQCPADSILRPLPDSSSPTQQQLQKCCGPGVTAQCICKSEGFCPEPSCIAGQKANVTKRGNNTPGNCCDSYTCLVDRHNPTRRNVSSEERSTCSYDGSLHQDGATWSDGNCTECQCRSGLAFCKHTLCARLTCDFPVIKKGECCAVCEGCLAADGISRADSEEWRQDDCVQCRCQNGQIHCRVEECQTSCPGSVKVPGQCCPACNDSALDSIVLQPAHCVHLGKCKKLCKHGYTKHIADGCFRCECQLENCSLTCEFGYETDPITGEGHCECLQNNLEATQQNSNASSSTITAAATSESECQNVTSCNMTATDNSSSSSCHLTRRPHDGCPVCECRPRNSCPEFRIDECPQECPFGYQYDASHCLTCECIRPPSTTTTLPDDSTSTAVLPRPTFRSPPPSCHSSREKNLVPWREGCHECVCFAGRRMCDVILATPHSETKCRPQDAEGQIQVVLPGFCGTVAADAERRQLDPCTECVCTSGVMYCAELSCPILQCDGRLVQKPDQCCPSCEFRKPPTTEILTTSLAPLTVDRKRVRCQVHEEIYESGAAWWDGPCRACRCTDGAVRCNEVQCPVLDCPVVTLQKGRCCPRCFNSTSTEETSKQCRMDDQLYSEGQIWRQSDCLQCTCADGSVICRLRENCDDLDKTPPDSEPTNRPAGKTVIIILAVTTSVGLSVLAGVFLIRRWRQHHLHASDVIRGHHFSPIATSEEPSESHHQDSRSPLAKSRPKSCFSLP</sequence>
<dbReference type="Pfam" id="PF00093">
    <property type="entry name" value="VWC"/>
    <property type="match status" value="3"/>
</dbReference>
<proteinExistence type="predicted"/>
<dbReference type="Pfam" id="PF02822">
    <property type="entry name" value="Antistasin"/>
    <property type="match status" value="1"/>
</dbReference>
<evidence type="ECO:0000256" key="2">
    <source>
        <dbReference type="SAM" id="Phobius"/>
    </source>
</evidence>
<dbReference type="PROSITE" id="PS51252">
    <property type="entry name" value="ANTISTASIN"/>
    <property type="match status" value="1"/>
</dbReference>
<protein>
    <submittedName>
        <fullName evidence="5">Cysteine-rich motor neuron 1 protein</fullName>
    </submittedName>
</protein>
<keyword evidence="6" id="KW-1185">Reference proteome</keyword>
<dbReference type="Gene3D" id="6.20.200.20">
    <property type="match status" value="4"/>
</dbReference>
<feature type="domain" description="VWFC" evidence="3">
    <location>
        <begin position="543"/>
        <end position="595"/>
    </location>
</feature>
<dbReference type="AlphaFoldDB" id="A0A1W0W9L0"/>
<feature type="transmembrane region" description="Helical" evidence="2">
    <location>
        <begin position="745"/>
        <end position="766"/>
    </location>
</feature>
<feature type="domain" description="Antistasin-like" evidence="4">
    <location>
        <begin position="425"/>
        <end position="453"/>
    </location>
</feature>
<comment type="caution">
    <text evidence="5">The sequence shown here is derived from an EMBL/GenBank/DDBJ whole genome shotgun (WGS) entry which is preliminary data.</text>
</comment>
<keyword evidence="2" id="KW-1133">Transmembrane helix</keyword>
<dbReference type="InterPro" id="IPR052624">
    <property type="entry name" value="CRIM1"/>
</dbReference>
<dbReference type="InterPro" id="IPR001007">
    <property type="entry name" value="VWF_dom"/>
</dbReference>
<evidence type="ECO:0000259" key="3">
    <source>
        <dbReference type="PROSITE" id="PS50184"/>
    </source>
</evidence>
<dbReference type="PANTHER" id="PTHR46439">
    <property type="entry name" value="CYSTEINE-RICH MOTOR NEURON 1 PROTEIN"/>
    <property type="match status" value="1"/>
</dbReference>
<reference evidence="6" key="1">
    <citation type="submission" date="2017-01" db="EMBL/GenBank/DDBJ databases">
        <title>Comparative genomics of anhydrobiosis in the tardigrade Hypsibius dujardini.</title>
        <authorList>
            <person name="Yoshida Y."/>
            <person name="Koutsovoulos G."/>
            <person name="Laetsch D."/>
            <person name="Stevens L."/>
            <person name="Kumar S."/>
            <person name="Horikawa D."/>
            <person name="Ishino K."/>
            <person name="Komine S."/>
            <person name="Tomita M."/>
            <person name="Blaxter M."/>
            <person name="Arakawa K."/>
        </authorList>
    </citation>
    <scope>NUCLEOTIDE SEQUENCE [LARGE SCALE GENOMIC DNA]</scope>
    <source>
        <strain evidence="6">Z151</strain>
    </source>
</reference>
<dbReference type="Proteomes" id="UP000192578">
    <property type="component" value="Unassembled WGS sequence"/>
</dbReference>
<dbReference type="PROSITE" id="PS01208">
    <property type="entry name" value="VWFC_1"/>
    <property type="match status" value="2"/>
</dbReference>
<dbReference type="InterPro" id="IPR004094">
    <property type="entry name" value="Antistasin-like"/>
</dbReference>
<dbReference type="OrthoDB" id="5976811at2759"/>
<dbReference type="PROSITE" id="PS50184">
    <property type="entry name" value="VWFC_2"/>
    <property type="match status" value="4"/>
</dbReference>
<evidence type="ECO:0000256" key="1">
    <source>
        <dbReference type="SAM" id="MobiDB-lite"/>
    </source>
</evidence>
<gene>
    <name evidence="5" type="ORF">BV898_13783</name>
</gene>
<dbReference type="Pfam" id="PF23334">
    <property type="entry name" value="VWC2L_2nd"/>
    <property type="match status" value="1"/>
</dbReference>
<dbReference type="SUPFAM" id="SSF57603">
    <property type="entry name" value="FnI-like domain"/>
    <property type="match status" value="5"/>
</dbReference>
<dbReference type="GO" id="GO:0005886">
    <property type="term" value="C:plasma membrane"/>
    <property type="evidence" value="ECO:0007669"/>
    <property type="project" value="TreeGrafter"/>
</dbReference>
<evidence type="ECO:0000313" key="5">
    <source>
        <dbReference type="EMBL" id="OQV11904.1"/>
    </source>
</evidence>
<keyword evidence="2" id="KW-0812">Transmembrane</keyword>
<organism evidence="5 6">
    <name type="scientific">Hypsibius exemplaris</name>
    <name type="common">Freshwater tardigrade</name>
    <dbReference type="NCBI Taxonomy" id="2072580"/>
    <lineage>
        <taxon>Eukaryota</taxon>
        <taxon>Metazoa</taxon>
        <taxon>Ecdysozoa</taxon>
        <taxon>Tardigrada</taxon>
        <taxon>Eutardigrada</taxon>
        <taxon>Parachela</taxon>
        <taxon>Hypsibioidea</taxon>
        <taxon>Hypsibiidae</taxon>
        <taxon>Hypsibius</taxon>
    </lineage>
</organism>
<feature type="domain" description="VWFC" evidence="3">
    <location>
        <begin position="175"/>
        <end position="232"/>
    </location>
</feature>
<feature type="domain" description="VWFC" evidence="3">
    <location>
        <begin position="232"/>
        <end position="289"/>
    </location>
</feature>
<dbReference type="EMBL" id="MTYJ01000158">
    <property type="protein sequence ID" value="OQV11904.1"/>
    <property type="molecule type" value="Genomic_DNA"/>
</dbReference>
<dbReference type="GO" id="GO:0004867">
    <property type="term" value="F:serine-type endopeptidase inhibitor activity"/>
    <property type="evidence" value="ECO:0007669"/>
    <property type="project" value="InterPro"/>
</dbReference>
<dbReference type="Gene3D" id="2.10.70.10">
    <property type="entry name" value="Complement Module, domain 1"/>
    <property type="match status" value="1"/>
</dbReference>
<dbReference type="PANTHER" id="PTHR46439:SF1">
    <property type="entry name" value="CYSTEINE-RICH MOTOR NEURON 1 PROTEIN"/>
    <property type="match status" value="1"/>
</dbReference>